<evidence type="ECO:0008006" key="3">
    <source>
        <dbReference type="Google" id="ProtNLM"/>
    </source>
</evidence>
<dbReference type="AlphaFoldDB" id="A0A2Z4IIS4"/>
<dbReference type="Pfam" id="PF19570">
    <property type="entry name" value="DUF6088"/>
    <property type="match status" value="1"/>
</dbReference>
<reference evidence="1 2" key="1">
    <citation type="submission" date="2018-06" db="EMBL/GenBank/DDBJ databases">
        <title>Echinicola strongylocentroti sp. nov., isolated from a sea urchin Strongylocentrotus intermedius.</title>
        <authorList>
            <person name="Bae S.S."/>
        </authorList>
    </citation>
    <scope>NUCLEOTIDE SEQUENCE [LARGE SCALE GENOMIC DNA]</scope>
    <source>
        <strain evidence="1 2">MEBiC08714</strain>
    </source>
</reference>
<evidence type="ECO:0000313" key="1">
    <source>
        <dbReference type="EMBL" id="AWW30639.1"/>
    </source>
</evidence>
<protein>
    <recommendedName>
        <fullName evidence="3">AbiEi antitoxin C-terminal domain-containing protein</fullName>
    </recommendedName>
</protein>
<keyword evidence="2" id="KW-1185">Reference proteome</keyword>
<accession>A0A2Z4IIS4</accession>
<evidence type="ECO:0000313" key="2">
    <source>
        <dbReference type="Proteomes" id="UP000248688"/>
    </source>
</evidence>
<dbReference type="Proteomes" id="UP000248688">
    <property type="component" value="Chromosome"/>
</dbReference>
<dbReference type="InterPro" id="IPR045738">
    <property type="entry name" value="DUF6088"/>
</dbReference>
<dbReference type="KEGG" id="est:DN752_11165"/>
<dbReference type="EMBL" id="CP030041">
    <property type="protein sequence ID" value="AWW30639.1"/>
    <property type="molecule type" value="Genomic_DNA"/>
</dbReference>
<name>A0A2Z4IIS4_9BACT</name>
<gene>
    <name evidence="1" type="ORF">DN752_11165</name>
</gene>
<sequence length="241" mass="27513">MKVAEKIQRKINRMQEGITFKYQQLGIDQSEYSAATKTIERLIKKGMIKRVSTGVFYKPKQSAFGELRPREEELLKPYLFQDGKRIAYITGGSLYNRMGLTTQVPKTIKVASKVKRVTTKIGKTQVKPVKSYVDVSNENYYLLEILDALKDFKTIPDLDKKSAIALLKNEISKLSENDQTKIIRYALKYPPRATALLGAILELSNKKSGLDRLRAKLNPLTTYRLVIKKETLPTAPEWNIN</sequence>
<organism evidence="1 2">
    <name type="scientific">Echinicola strongylocentroti</name>
    <dbReference type="NCBI Taxonomy" id="1795355"/>
    <lineage>
        <taxon>Bacteria</taxon>
        <taxon>Pseudomonadati</taxon>
        <taxon>Bacteroidota</taxon>
        <taxon>Cytophagia</taxon>
        <taxon>Cytophagales</taxon>
        <taxon>Cyclobacteriaceae</taxon>
        <taxon>Echinicola</taxon>
    </lineage>
</organism>
<dbReference type="OrthoDB" id="9798200at2"/>
<proteinExistence type="predicted"/>